<dbReference type="RefSeq" id="WP_354368747.1">
    <property type="nucleotide sequence ID" value="NZ_JBEPMA010000010.1"/>
</dbReference>
<sequence>MFNYKDFLYIKTIAEEKSISKAAAKLYISQPSLSQTIQKIEEGLGTQIFNRSSQGVNLTFAGEKYYETALKVLSIYNDFTNDISYINNLQKGTIHVGATTFLGTMIFPEVIIDFNRKYPNIEIYITEGDSKSLEKKVENFEVDLALSHYHPLRRNSAIEYNDLYCDRFVVVTEKNSPVSKYSKLKDDKNYLSLIDLKDEEFILLRKDRGIRRICDIIFDEAKFEPKIKLTTTNFETAKRLAIRGYGITIMPHYYLKIFNEDIDYDYYFIDSEEAYWIRCLCANPNMYKSKITLEFIKTVEKFFKE</sequence>
<name>A0ABV2JAQ3_9FIRM</name>
<evidence type="ECO:0000256" key="3">
    <source>
        <dbReference type="ARBA" id="ARBA00023125"/>
    </source>
</evidence>
<dbReference type="CDD" id="cd05466">
    <property type="entry name" value="PBP2_LTTR_substrate"/>
    <property type="match status" value="1"/>
</dbReference>
<keyword evidence="3 6" id="KW-0238">DNA-binding</keyword>
<evidence type="ECO:0000256" key="4">
    <source>
        <dbReference type="ARBA" id="ARBA00023163"/>
    </source>
</evidence>
<keyword evidence="2" id="KW-0805">Transcription regulation</keyword>
<organism evidence="6 7">
    <name type="scientific">Peptoniphilus olsenii</name>
    <dbReference type="NCBI Taxonomy" id="411570"/>
    <lineage>
        <taxon>Bacteria</taxon>
        <taxon>Bacillati</taxon>
        <taxon>Bacillota</taxon>
        <taxon>Tissierellia</taxon>
        <taxon>Tissierellales</taxon>
        <taxon>Peptoniphilaceae</taxon>
        <taxon>Peptoniphilus</taxon>
    </lineage>
</organism>
<keyword evidence="7" id="KW-1185">Reference proteome</keyword>
<evidence type="ECO:0000256" key="1">
    <source>
        <dbReference type="ARBA" id="ARBA00009437"/>
    </source>
</evidence>
<dbReference type="InterPro" id="IPR050950">
    <property type="entry name" value="HTH-type_LysR_regulators"/>
</dbReference>
<dbReference type="Pfam" id="PF03466">
    <property type="entry name" value="LysR_substrate"/>
    <property type="match status" value="1"/>
</dbReference>
<accession>A0ABV2JAQ3</accession>
<protein>
    <submittedName>
        <fullName evidence="6">DNA-binding transcriptional LysR family regulator</fullName>
    </submittedName>
</protein>
<dbReference type="Pfam" id="PF00126">
    <property type="entry name" value="HTH_1"/>
    <property type="match status" value="1"/>
</dbReference>
<evidence type="ECO:0000259" key="5">
    <source>
        <dbReference type="PROSITE" id="PS50931"/>
    </source>
</evidence>
<dbReference type="Proteomes" id="UP001549162">
    <property type="component" value="Unassembled WGS sequence"/>
</dbReference>
<dbReference type="PANTHER" id="PTHR30419:SF8">
    <property type="entry name" value="NITROGEN ASSIMILATION TRANSCRIPTIONAL ACTIVATOR-RELATED"/>
    <property type="match status" value="1"/>
</dbReference>
<dbReference type="Gene3D" id="3.40.190.290">
    <property type="match status" value="1"/>
</dbReference>
<keyword evidence="4" id="KW-0804">Transcription</keyword>
<feature type="domain" description="HTH lysR-type" evidence="5">
    <location>
        <begin position="2"/>
        <end position="59"/>
    </location>
</feature>
<dbReference type="SUPFAM" id="SSF53850">
    <property type="entry name" value="Periplasmic binding protein-like II"/>
    <property type="match status" value="1"/>
</dbReference>
<dbReference type="PRINTS" id="PR00039">
    <property type="entry name" value="HTHLYSR"/>
</dbReference>
<dbReference type="SUPFAM" id="SSF46785">
    <property type="entry name" value="Winged helix' DNA-binding domain"/>
    <property type="match status" value="1"/>
</dbReference>
<dbReference type="InterPro" id="IPR000847">
    <property type="entry name" value="LysR_HTH_N"/>
</dbReference>
<evidence type="ECO:0000256" key="2">
    <source>
        <dbReference type="ARBA" id="ARBA00023015"/>
    </source>
</evidence>
<evidence type="ECO:0000313" key="6">
    <source>
        <dbReference type="EMBL" id="MET3617890.1"/>
    </source>
</evidence>
<dbReference type="Gene3D" id="1.10.10.10">
    <property type="entry name" value="Winged helix-like DNA-binding domain superfamily/Winged helix DNA-binding domain"/>
    <property type="match status" value="1"/>
</dbReference>
<dbReference type="EMBL" id="JBEPMA010000010">
    <property type="protein sequence ID" value="MET3617890.1"/>
    <property type="molecule type" value="Genomic_DNA"/>
</dbReference>
<dbReference type="PROSITE" id="PS50931">
    <property type="entry name" value="HTH_LYSR"/>
    <property type="match status" value="1"/>
</dbReference>
<gene>
    <name evidence="6" type="ORF">ABID14_001525</name>
</gene>
<comment type="caution">
    <text evidence="6">The sequence shown here is derived from an EMBL/GenBank/DDBJ whole genome shotgun (WGS) entry which is preliminary data.</text>
</comment>
<dbReference type="InterPro" id="IPR036388">
    <property type="entry name" value="WH-like_DNA-bd_sf"/>
</dbReference>
<dbReference type="InterPro" id="IPR036390">
    <property type="entry name" value="WH_DNA-bd_sf"/>
</dbReference>
<comment type="similarity">
    <text evidence="1">Belongs to the LysR transcriptional regulatory family.</text>
</comment>
<evidence type="ECO:0000313" key="7">
    <source>
        <dbReference type="Proteomes" id="UP001549162"/>
    </source>
</evidence>
<dbReference type="GO" id="GO:0003677">
    <property type="term" value="F:DNA binding"/>
    <property type="evidence" value="ECO:0007669"/>
    <property type="project" value="UniProtKB-KW"/>
</dbReference>
<reference evidence="6 7" key="1">
    <citation type="submission" date="2024-06" db="EMBL/GenBank/DDBJ databases">
        <title>Genomic Encyclopedia of Type Strains, Phase IV (KMG-IV): sequencing the most valuable type-strain genomes for metagenomic binning, comparative biology and taxonomic classification.</title>
        <authorList>
            <person name="Goeker M."/>
        </authorList>
    </citation>
    <scope>NUCLEOTIDE SEQUENCE [LARGE SCALE GENOMIC DNA]</scope>
    <source>
        <strain evidence="6 7">DSM 21460</strain>
    </source>
</reference>
<dbReference type="InterPro" id="IPR005119">
    <property type="entry name" value="LysR_subst-bd"/>
</dbReference>
<dbReference type="PANTHER" id="PTHR30419">
    <property type="entry name" value="HTH-TYPE TRANSCRIPTIONAL REGULATOR YBHD"/>
    <property type="match status" value="1"/>
</dbReference>
<proteinExistence type="inferred from homology"/>